<keyword evidence="1" id="KW-0472">Membrane</keyword>
<feature type="transmembrane region" description="Helical" evidence="1">
    <location>
        <begin position="321"/>
        <end position="346"/>
    </location>
</feature>
<feature type="transmembrane region" description="Helical" evidence="1">
    <location>
        <begin position="210"/>
        <end position="237"/>
    </location>
</feature>
<accession>A0A2M7W1C9</accession>
<reference evidence="4" key="1">
    <citation type="submission" date="2017-09" db="EMBL/GenBank/DDBJ databases">
        <title>Depth-based differentiation of microbial function through sediment-hosted aquifers and enrichment of novel symbionts in the deep terrestrial subsurface.</title>
        <authorList>
            <person name="Probst A.J."/>
            <person name="Ladd B."/>
            <person name="Jarett J.K."/>
            <person name="Geller-Mcgrath D.E."/>
            <person name="Sieber C.M.K."/>
            <person name="Emerson J.B."/>
            <person name="Anantharaman K."/>
            <person name="Thomas B.C."/>
            <person name="Malmstrom R."/>
            <person name="Stieglmeier M."/>
            <person name="Klingl A."/>
            <person name="Woyke T."/>
            <person name="Ryan C.M."/>
            <person name="Banfield J.F."/>
        </authorList>
    </citation>
    <scope>NUCLEOTIDE SEQUENCE [LARGE SCALE GENOMIC DNA]</scope>
</reference>
<proteinExistence type="predicted"/>
<comment type="caution">
    <text evidence="3">The sequence shown here is derived from an EMBL/GenBank/DDBJ whole genome shotgun (WGS) entry which is preliminary data.</text>
</comment>
<sequence>MKDPVTRWVASFLFVLVLSLSTMSIPKVSAFEVRTNRNLEKTEVITGDFFVSGENVTVAGTINGNLFVAGANIMVSGYVQGNVFAAGSTIQITGDVGKSVYAAASSIDLEGNSGRDVFIAAGQVTVGGKVAENVFATGGTLLYKNDIKENLYTSGGQISLLGTVGKDAFISGGSVAADQSQVKGKLSVQIQEPPKQPAVDQEQKEAGKKLIAGLSAGAIMFKMVWFTGMFLLGLLIIKLFPKFTVGVETEIVTSFAKNVGIGLLVYLATPLAVILLCVTVIGFPLALASIMVLSLVMFITSILGGKALGQYVFKLAKQKSSWVLELFVGQLLLALICMVPFLGFFVKLVLNGVVLGAVVSAQKKCC</sequence>
<organism evidence="3 4">
    <name type="scientific">Candidatus Dojkabacteria bacterium CG_4_10_14_0_2_um_filter_Dojkabacteria_WS6_41_15</name>
    <dbReference type="NCBI Taxonomy" id="2014249"/>
    <lineage>
        <taxon>Bacteria</taxon>
        <taxon>Candidatus Dojkabacteria</taxon>
    </lineage>
</organism>
<keyword evidence="1" id="KW-0812">Transmembrane</keyword>
<dbReference type="EMBL" id="PFQB01000092">
    <property type="protein sequence ID" value="PJA13264.1"/>
    <property type="molecule type" value="Genomic_DNA"/>
</dbReference>
<dbReference type="Pfam" id="PF26514">
    <property type="entry name" value="DUF8173"/>
    <property type="match status" value="1"/>
</dbReference>
<evidence type="ECO:0000313" key="3">
    <source>
        <dbReference type="EMBL" id="PJA13264.1"/>
    </source>
</evidence>
<feature type="transmembrane region" description="Helical" evidence="1">
    <location>
        <begin position="287"/>
        <end position="309"/>
    </location>
</feature>
<dbReference type="AlphaFoldDB" id="A0A2M7W1C9"/>
<name>A0A2M7W1C9_9BACT</name>
<feature type="transmembrane region" description="Helical" evidence="1">
    <location>
        <begin position="258"/>
        <end position="281"/>
    </location>
</feature>
<dbReference type="Proteomes" id="UP000228952">
    <property type="component" value="Unassembled WGS sequence"/>
</dbReference>
<gene>
    <name evidence="3" type="ORF">COX64_03600</name>
</gene>
<dbReference type="InterPro" id="IPR058486">
    <property type="entry name" value="DUF8173"/>
</dbReference>
<keyword evidence="1" id="KW-1133">Transmembrane helix</keyword>
<evidence type="ECO:0000313" key="4">
    <source>
        <dbReference type="Proteomes" id="UP000228952"/>
    </source>
</evidence>
<feature type="domain" description="DUF8173" evidence="2">
    <location>
        <begin position="221"/>
        <end position="361"/>
    </location>
</feature>
<evidence type="ECO:0000259" key="2">
    <source>
        <dbReference type="Pfam" id="PF26514"/>
    </source>
</evidence>
<evidence type="ECO:0000256" key="1">
    <source>
        <dbReference type="SAM" id="Phobius"/>
    </source>
</evidence>
<protein>
    <recommendedName>
        <fullName evidence="2">DUF8173 domain-containing protein</fullName>
    </recommendedName>
</protein>